<evidence type="ECO:0000313" key="1">
    <source>
        <dbReference type="EMBL" id="AFA44472.1"/>
    </source>
</evidence>
<dbReference type="Proteomes" id="UP000007524">
    <property type="component" value="Segment"/>
</dbReference>
<protein>
    <submittedName>
        <fullName evidence="1">Uncharacterized protein</fullName>
    </submittedName>
</protein>
<dbReference type="RefSeq" id="YP_007007354.1">
    <property type="nucleotide sequence ID" value="NC_019526.1"/>
</dbReference>
<dbReference type="KEGG" id="vg:14012787"/>
<accession>H6X406</accession>
<organism evidence="1 2">
    <name type="scientific">Klebsiella phage vB_KleM_RaK2</name>
    <dbReference type="NCBI Taxonomy" id="1147094"/>
    <lineage>
        <taxon>Viruses</taxon>
        <taxon>Duplodnaviria</taxon>
        <taxon>Heunggongvirae</taxon>
        <taxon>Uroviricota</taxon>
        <taxon>Caudoviricetes</taxon>
        <taxon>Alcyoneusvirus</taxon>
        <taxon>Alcyoneusvirus RaK2</taxon>
    </lineage>
</organism>
<reference evidence="1 2" key="1">
    <citation type="journal article" date="2012" name="J. Virol.">
        <title>Genome of Klebsiella sp.-Infecting Bacteriophage vB_KleM_RaK2.</title>
        <authorList>
            <person name="Simoliunas E."/>
            <person name="Kaliniene L."/>
            <person name="Truncaite L."/>
            <person name="Klausa V."/>
            <person name="Zajanckauskaite A."/>
            <person name="Meskys R."/>
        </authorList>
    </citation>
    <scope>NUCLEOTIDE SEQUENCE [LARGE SCALE GENOMIC DNA]</scope>
</reference>
<evidence type="ECO:0000313" key="2">
    <source>
        <dbReference type="Proteomes" id="UP000007524"/>
    </source>
</evidence>
<keyword evidence="2" id="KW-1185">Reference proteome</keyword>
<dbReference type="GeneID" id="14012787"/>
<gene>
    <name evidence="1" type="ORF">RaK2_00199</name>
</gene>
<proteinExistence type="predicted"/>
<name>H6X406_9CAUD</name>
<sequence length="175" mass="20547">MFGILYKCNDGRDYYCTSSRFAHFSEDIESIAEFAQQKTAEKIANHFTKTNDFEELYGTGKLLVIKVVKVPLSLKEIPLIKLKSGYRIYSEENDEYYSGNKNPKSFNHLNLDDLHCSTVYKSEKEAQKTIDAMIKEFYDYAFNTYEPGHSRYEYHVKIYETDYLIASKLKIVYIE</sequence>
<dbReference type="EMBL" id="JQ513383">
    <property type="protein sequence ID" value="AFA44472.1"/>
    <property type="molecule type" value="Genomic_DNA"/>
</dbReference>